<reference evidence="1 2" key="1">
    <citation type="submission" date="2019-09" db="EMBL/GenBank/DDBJ databases">
        <title>Klebsiella pneumoniae ST258 genomic variability and bacteriophage susceptibility.</title>
        <authorList>
            <person name="Venturini C."/>
            <person name="Ben Zakour N."/>
            <person name="Bowring B."/>
            <person name="Morales S."/>
            <person name="Cole R."/>
            <person name="Kovach Z."/>
            <person name="Branston S."/>
            <person name="Kettle E."/>
            <person name="Thomson N."/>
            <person name="Iredell J."/>
        </authorList>
    </citation>
    <scope>NUCLEOTIDE SEQUENCE [LARGE SCALE GENOMIC DNA]</scope>
</reference>
<name>A0A5P8PKE6_9CAUD</name>
<gene>
    <name evidence="1" type="ORF">AmPhEK29_0192</name>
</gene>
<protein>
    <submittedName>
        <fullName evidence="1">Uncharacterized protein</fullName>
    </submittedName>
</protein>
<sequence length="179" mass="20880">MSVRLRPHSDDKIFEELIMTLRSNSFVAEPAYLSNVKVTSLRKIMMIGSCALTPLEKKATFSYEWKNIDGVDYVTKVMYYAPGQDYVSRVYDLNPQTYIRLSKWYAMMHPVFDYPQFYEDAVERKRVQDVVKCFEEAAIQHGRRKAAVANGFISNVESYLRESGKILKNAREALYEELF</sequence>
<accession>A0A5P8PKE6</accession>
<dbReference type="EMBL" id="MN434092">
    <property type="protein sequence ID" value="QFR57129.1"/>
    <property type="molecule type" value="Genomic_DNA"/>
</dbReference>
<evidence type="ECO:0000313" key="1">
    <source>
        <dbReference type="EMBL" id="QFR57129.1"/>
    </source>
</evidence>
<proteinExistence type="predicted"/>
<dbReference type="Proteomes" id="UP000327306">
    <property type="component" value="Segment"/>
</dbReference>
<organism evidence="1 2">
    <name type="scientific">Klebsiella phage AmPh_EK29</name>
    <dbReference type="NCBI Taxonomy" id="2653641"/>
    <lineage>
        <taxon>Viruses</taxon>
        <taxon>Duplodnaviria</taxon>
        <taxon>Heunggongvirae</taxon>
        <taxon>Uroviricota</taxon>
        <taxon>Caudoviricetes</taxon>
        <taxon>Marfavirus</taxon>
        <taxon>Marfavirus F48</taxon>
    </lineage>
</organism>
<evidence type="ECO:0000313" key="2">
    <source>
        <dbReference type="Proteomes" id="UP000327306"/>
    </source>
</evidence>